<sequence>MSAWPESASSWPARLLLAYGVNLRSRAGADAATLRRTVTAALDSIGARAAA</sequence>
<reference evidence="2 3" key="1">
    <citation type="submission" date="2019-04" db="EMBL/GenBank/DDBJ databases">
        <title>Draft genome sequences of Streptomyces avermitilis ATCC 31267.</title>
        <authorList>
            <person name="Komaki H."/>
            <person name="Tamura T."/>
            <person name="Hosoyama A."/>
        </authorList>
    </citation>
    <scope>NUCLEOTIDE SEQUENCE [LARGE SCALE GENOMIC DNA]</scope>
    <source>
        <strain evidence="2 3">ATCC 31267</strain>
    </source>
</reference>
<dbReference type="EMBL" id="BJHX01000001">
    <property type="protein sequence ID" value="GDY68775.1"/>
    <property type="molecule type" value="Genomic_DNA"/>
</dbReference>
<protein>
    <submittedName>
        <fullName evidence="2">Uncharacterized protein</fullName>
    </submittedName>
</protein>
<organism evidence="2 3">
    <name type="scientific">Streptomyces avermitilis</name>
    <dbReference type="NCBI Taxonomy" id="33903"/>
    <lineage>
        <taxon>Bacteria</taxon>
        <taxon>Bacillati</taxon>
        <taxon>Actinomycetota</taxon>
        <taxon>Actinomycetes</taxon>
        <taxon>Kitasatosporales</taxon>
        <taxon>Streptomycetaceae</taxon>
        <taxon>Streptomyces</taxon>
    </lineage>
</organism>
<proteinExistence type="predicted"/>
<dbReference type="AlphaFoldDB" id="A0A4D4MFR7"/>
<accession>A0A4D4MFR7</accession>
<reference evidence="1 4" key="2">
    <citation type="submission" date="2019-04" db="EMBL/GenBank/DDBJ databases">
        <title>Draft genome sequences of Streptomyces avermitilis NBRC 14893.</title>
        <authorList>
            <person name="Komaki H."/>
            <person name="Tamura T."/>
            <person name="Hosoyama A."/>
        </authorList>
    </citation>
    <scope>NUCLEOTIDE SEQUENCE [LARGE SCALE GENOMIC DNA]</scope>
    <source>
        <strain evidence="1 4">NBRC 14893</strain>
    </source>
</reference>
<gene>
    <name evidence="1" type="ORF">SAV14893_081680</name>
    <name evidence="2" type="ORF">SAV31267_003270</name>
</gene>
<evidence type="ECO:0000313" key="2">
    <source>
        <dbReference type="EMBL" id="GDY70842.1"/>
    </source>
</evidence>
<dbReference type="Proteomes" id="UP000302139">
    <property type="component" value="Unassembled WGS sequence"/>
</dbReference>
<evidence type="ECO:0000313" key="4">
    <source>
        <dbReference type="Proteomes" id="UP000302139"/>
    </source>
</evidence>
<comment type="caution">
    <text evidence="2">The sequence shown here is derived from an EMBL/GenBank/DDBJ whole genome shotgun (WGS) entry which is preliminary data.</text>
</comment>
<dbReference type="EMBL" id="BJHY01000001">
    <property type="protein sequence ID" value="GDY70842.1"/>
    <property type="molecule type" value="Genomic_DNA"/>
</dbReference>
<dbReference type="Proteomes" id="UP000299211">
    <property type="component" value="Unassembled WGS sequence"/>
</dbReference>
<evidence type="ECO:0000313" key="1">
    <source>
        <dbReference type="EMBL" id="GDY68775.1"/>
    </source>
</evidence>
<evidence type="ECO:0000313" key="3">
    <source>
        <dbReference type="Proteomes" id="UP000299211"/>
    </source>
</evidence>
<name>A0A4D4MFR7_STRAX</name>